<evidence type="ECO:0000313" key="2">
    <source>
        <dbReference type="EMBL" id="SCU72826.1"/>
    </source>
</evidence>
<gene>
    <name evidence="2" type="ORF">TEOVI_000441000</name>
</gene>
<comment type="caution">
    <text evidence="2">The sequence shown here is derived from an EMBL/GenBank/DDBJ whole genome shotgun (WGS) entry which is preliminary data.</text>
</comment>
<dbReference type="InterPro" id="IPR000073">
    <property type="entry name" value="AB_hydrolase_1"/>
</dbReference>
<dbReference type="FunFam" id="3.40.50.1820:FF:000117">
    <property type="entry name" value="Monoglyceride lipase, putative"/>
    <property type="match status" value="1"/>
</dbReference>
<reference evidence="2" key="1">
    <citation type="submission" date="2016-09" db="EMBL/GenBank/DDBJ databases">
        <authorList>
            <person name="Hebert L."/>
            <person name="Moumen B."/>
        </authorList>
    </citation>
    <scope>NUCLEOTIDE SEQUENCE [LARGE SCALE GENOMIC DNA]</scope>
    <source>
        <strain evidence="2">OVI</strain>
    </source>
</reference>
<dbReference type="SUPFAM" id="SSF53474">
    <property type="entry name" value="alpha/beta-Hydrolases"/>
    <property type="match status" value="1"/>
</dbReference>
<dbReference type="PRINTS" id="PR00111">
    <property type="entry name" value="ABHYDROLASE"/>
</dbReference>
<dbReference type="InterPro" id="IPR029058">
    <property type="entry name" value="AB_hydrolase_fold"/>
</dbReference>
<evidence type="ECO:0000259" key="1">
    <source>
        <dbReference type="Pfam" id="PF12146"/>
    </source>
</evidence>
<dbReference type="VEuPathDB" id="TriTrypDB:TEOVI_000441000"/>
<dbReference type="Gene3D" id="3.40.50.1820">
    <property type="entry name" value="alpha/beta hydrolase"/>
    <property type="match status" value="1"/>
</dbReference>
<dbReference type="PANTHER" id="PTHR11614">
    <property type="entry name" value="PHOSPHOLIPASE-RELATED"/>
    <property type="match status" value="1"/>
</dbReference>
<dbReference type="AlphaFoldDB" id="A0A1G4IKG4"/>
<feature type="domain" description="Serine aminopeptidase S33" evidence="1">
    <location>
        <begin position="58"/>
        <end position="295"/>
    </location>
</feature>
<sequence length="314" mass="35222">MGCFCCCCCCAVRDSHDLKYATPDRVPPDGELFPWYIQNRQGLWLHFRDWPPPRDVPNVRGVLFIVSGLGEHTARYGGVGRYFSREGFHVFCMDNQGAGASEGARLYVSDFDDFIVDFFLFKRHVFSLYPEYEALPRFLLGHSMGGLIATHVSLRDPTGFTGFIFSGPALKPHPKLASCFKQCCVGLMSSCVPKFGVGSIDPKSVSTNRQVVELLEQDPLNFDAKLTARWGKTMLDAMESVWTQVERATYPVLILHGAKDALCPISGSRKFLESVPTTDKQLIEYPGLGHEVLTEVRWREVLGDILKFINAHCK</sequence>
<dbReference type="RefSeq" id="XP_067083284.1">
    <property type="nucleotide sequence ID" value="XM_067227183.1"/>
</dbReference>
<organism evidence="2 3">
    <name type="scientific">Trypanosoma equiperdum</name>
    <dbReference type="NCBI Taxonomy" id="5694"/>
    <lineage>
        <taxon>Eukaryota</taxon>
        <taxon>Discoba</taxon>
        <taxon>Euglenozoa</taxon>
        <taxon>Kinetoplastea</taxon>
        <taxon>Metakinetoplastina</taxon>
        <taxon>Trypanosomatida</taxon>
        <taxon>Trypanosomatidae</taxon>
        <taxon>Trypanosoma</taxon>
    </lineage>
</organism>
<dbReference type="Pfam" id="PF12146">
    <property type="entry name" value="Hydrolase_4"/>
    <property type="match status" value="1"/>
</dbReference>
<keyword evidence="3" id="KW-1185">Reference proteome</keyword>
<accession>A0A1G4IKG4</accession>
<name>A0A1G4IKG4_TRYEQ</name>
<dbReference type="Proteomes" id="UP000195570">
    <property type="component" value="Unassembled WGS sequence"/>
</dbReference>
<protein>
    <submittedName>
        <fullName evidence="2">Monoglyceride lipase, putative</fullName>
    </submittedName>
</protein>
<dbReference type="EMBL" id="CZPT02001916">
    <property type="protein sequence ID" value="SCU72826.1"/>
    <property type="molecule type" value="Genomic_DNA"/>
</dbReference>
<proteinExistence type="predicted"/>
<dbReference type="InterPro" id="IPR051044">
    <property type="entry name" value="MAG_DAG_Lipase"/>
</dbReference>
<dbReference type="GeneID" id="92378350"/>
<evidence type="ECO:0000313" key="3">
    <source>
        <dbReference type="Proteomes" id="UP000195570"/>
    </source>
</evidence>
<dbReference type="InterPro" id="IPR022742">
    <property type="entry name" value="Hydrolase_4"/>
</dbReference>